<feature type="compositionally biased region" description="Acidic residues" evidence="1">
    <location>
        <begin position="450"/>
        <end position="474"/>
    </location>
</feature>
<feature type="compositionally biased region" description="Low complexity" evidence="1">
    <location>
        <begin position="10"/>
        <end position="23"/>
    </location>
</feature>
<gene>
    <name evidence="2" type="ORF">CKAH01_01368</name>
</gene>
<dbReference type="AlphaFoldDB" id="A0AAD9Y7H2"/>
<feature type="compositionally biased region" description="Acidic residues" evidence="1">
    <location>
        <begin position="317"/>
        <end position="327"/>
    </location>
</feature>
<keyword evidence="3" id="KW-1185">Reference proteome</keyword>
<feature type="compositionally biased region" description="Acidic residues" evidence="1">
    <location>
        <begin position="121"/>
        <end position="139"/>
    </location>
</feature>
<feature type="compositionally biased region" description="Acidic residues" evidence="1">
    <location>
        <begin position="227"/>
        <end position="238"/>
    </location>
</feature>
<feature type="compositionally biased region" description="Acidic residues" evidence="1">
    <location>
        <begin position="535"/>
        <end position="557"/>
    </location>
</feature>
<feature type="compositionally biased region" description="Basic and acidic residues" evidence="1">
    <location>
        <begin position="89"/>
        <end position="104"/>
    </location>
</feature>
<feature type="compositionally biased region" description="Low complexity" evidence="1">
    <location>
        <begin position="505"/>
        <end position="523"/>
    </location>
</feature>
<dbReference type="Proteomes" id="UP001281614">
    <property type="component" value="Unassembled WGS sequence"/>
</dbReference>
<feature type="region of interest" description="Disordered" evidence="1">
    <location>
        <begin position="1"/>
        <end position="642"/>
    </location>
</feature>
<feature type="compositionally biased region" description="Polar residues" evidence="1">
    <location>
        <begin position="398"/>
        <end position="412"/>
    </location>
</feature>
<feature type="compositionally biased region" description="Acidic residues" evidence="1">
    <location>
        <begin position="589"/>
        <end position="623"/>
    </location>
</feature>
<evidence type="ECO:0000256" key="1">
    <source>
        <dbReference type="SAM" id="MobiDB-lite"/>
    </source>
</evidence>
<protein>
    <submittedName>
        <fullName evidence="2">Uncharacterized protein</fullName>
    </submittedName>
</protein>
<sequence>MPRPKRTRRAPAASAVAAVTAVATEDKSSPAPASGSDIYSHSDREHSVIRKEHEEETRLRRSTSLRQRKAAGGASDNAAEGTNNNNGKPAEDRQKSDSSVEAGRKTRATPVQQRRDTTGLDMDDDLFGLDTTLDEDDDPAAAPPSAPRSDTSTFSVSNFRRRGRAPSISINKDDNPIRPSSRGISTPGISSMFNIGNFRRRQREPSILGTAQKERAQRPLEPSSEPGSEDENEDDFNPEAESTPINNRRRTQPPPAVEPDSESETEPVADSQQVLAPDSQPEREAAATSSAKSRKRKSVESHDDEDRPGKASRTEPEQPELIDDDSDSSLSDLPSPVLTPTRASNIPRPVTPNQDEIMAPPESSGSEDNEAWPDIHTLAKQRRRRASPTTPMRDGNMSDVSSPPSLTHSPNFPATRKNAQKKKQPKKVTTAELTGMLPQRRHKKTRDPFDAEDSEDEDEDVENANGAPDDDELSYADTRTRSRRAKAAPLNRSSANRPPSRGDKTTAAAKSKPATRSSRPSRTYSRRLSDKENQVEDEDAEVEDVEDVAGPEGEGEESFAPAAKSKPATRSSRPSRTYSRRLSDKENQVEDEDAEVEDVEDVAGPEGEGEESFAPAAEEETTELPEGSDPMPTAEELKQAARKFKEVDRWELEFEEVTETSSPNRDAR</sequence>
<dbReference type="EMBL" id="VYYT01000333">
    <property type="protein sequence ID" value="KAK2741941.1"/>
    <property type="molecule type" value="Genomic_DNA"/>
</dbReference>
<feature type="compositionally biased region" description="Basic and acidic residues" evidence="1">
    <location>
        <begin position="40"/>
        <end position="59"/>
    </location>
</feature>
<reference evidence="2" key="1">
    <citation type="submission" date="2023-02" db="EMBL/GenBank/DDBJ databases">
        <title>Colletotrichum kahawae CIFC_Que2 genome sequencing and assembly.</title>
        <authorList>
            <person name="Baroncelli R."/>
        </authorList>
    </citation>
    <scope>NUCLEOTIDE SEQUENCE</scope>
    <source>
        <strain evidence="2">CIFC_Que2</strain>
    </source>
</reference>
<evidence type="ECO:0000313" key="3">
    <source>
        <dbReference type="Proteomes" id="UP001281614"/>
    </source>
</evidence>
<proteinExistence type="predicted"/>
<name>A0AAD9Y7H2_COLKA</name>
<evidence type="ECO:0000313" key="2">
    <source>
        <dbReference type="EMBL" id="KAK2741941.1"/>
    </source>
</evidence>
<comment type="caution">
    <text evidence="2">The sequence shown here is derived from an EMBL/GenBank/DDBJ whole genome shotgun (WGS) entry which is preliminary data.</text>
</comment>
<feature type="compositionally biased region" description="Polar residues" evidence="1">
    <location>
        <begin position="182"/>
        <end position="194"/>
    </location>
</feature>
<organism evidence="2 3">
    <name type="scientific">Colletotrichum kahawae</name>
    <name type="common">Coffee berry disease fungus</name>
    <dbReference type="NCBI Taxonomy" id="34407"/>
    <lineage>
        <taxon>Eukaryota</taxon>
        <taxon>Fungi</taxon>
        <taxon>Dikarya</taxon>
        <taxon>Ascomycota</taxon>
        <taxon>Pezizomycotina</taxon>
        <taxon>Sordariomycetes</taxon>
        <taxon>Hypocreomycetidae</taxon>
        <taxon>Glomerellales</taxon>
        <taxon>Glomerellaceae</taxon>
        <taxon>Colletotrichum</taxon>
        <taxon>Colletotrichum gloeosporioides species complex</taxon>
    </lineage>
</organism>
<feature type="compositionally biased region" description="Basic and acidic residues" evidence="1">
    <location>
        <begin position="298"/>
        <end position="316"/>
    </location>
</feature>
<accession>A0AAD9Y7H2</accession>
<feature type="compositionally biased region" description="Basic residues" evidence="1">
    <location>
        <begin position="60"/>
        <end position="69"/>
    </location>
</feature>